<evidence type="ECO:0000256" key="4">
    <source>
        <dbReference type="ARBA" id="ARBA00023136"/>
    </source>
</evidence>
<keyword evidence="3 6" id="KW-1133">Transmembrane helix</keyword>
<accession>A0A517NBF4</accession>
<evidence type="ECO:0000256" key="2">
    <source>
        <dbReference type="ARBA" id="ARBA00022692"/>
    </source>
</evidence>
<feature type="domain" description="NfeD-like C-terminal" evidence="7">
    <location>
        <begin position="735"/>
        <end position="787"/>
    </location>
</feature>
<reference evidence="9 10" key="1">
    <citation type="submission" date="2019-02" db="EMBL/GenBank/DDBJ databases">
        <title>Deep-cultivation of Planctomycetes and their phenomic and genomic characterization uncovers novel biology.</title>
        <authorList>
            <person name="Wiegand S."/>
            <person name="Jogler M."/>
            <person name="Boedeker C."/>
            <person name="Pinto D."/>
            <person name="Vollmers J."/>
            <person name="Rivas-Marin E."/>
            <person name="Kohn T."/>
            <person name="Peeters S.H."/>
            <person name="Heuer A."/>
            <person name="Rast P."/>
            <person name="Oberbeckmann S."/>
            <person name="Bunk B."/>
            <person name="Jeske O."/>
            <person name="Meyerdierks A."/>
            <person name="Storesund J.E."/>
            <person name="Kallscheuer N."/>
            <person name="Luecker S."/>
            <person name="Lage O.M."/>
            <person name="Pohl T."/>
            <person name="Merkel B.J."/>
            <person name="Hornburger P."/>
            <person name="Mueller R.-W."/>
            <person name="Bruemmer F."/>
            <person name="Labrenz M."/>
            <person name="Spormann A.M."/>
            <person name="Op den Camp H."/>
            <person name="Overmann J."/>
            <person name="Amann R."/>
            <person name="Jetten M.S.M."/>
            <person name="Mascher T."/>
            <person name="Medema M.H."/>
            <person name="Devos D.P."/>
            <person name="Kaster A.-K."/>
            <person name="Ovreas L."/>
            <person name="Rohde M."/>
            <person name="Galperin M.Y."/>
            <person name="Jogler C."/>
        </authorList>
    </citation>
    <scope>NUCLEOTIDE SEQUENCE [LARGE SCALE GENOMIC DNA]</scope>
    <source>
        <strain evidence="9 10">K22_7</strain>
    </source>
</reference>
<dbReference type="InterPro" id="IPR052165">
    <property type="entry name" value="Membrane_assoc_protease"/>
</dbReference>
<feature type="transmembrane region" description="Helical" evidence="6">
    <location>
        <begin position="598"/>
        <end position="616"/>
    </location>
</feature>
<keyword evidence="2 6" id="KW-0812">Transmembrane</keyword>
<dbReference type="GO" id="GO:0005886">
    <property type="term" value="C:plasma membrane"/>
    <property type="evidence" value="ECO:0007669"/>
    <property type="project" value="TreeGrafter"/>
</dbReference>
<dbReference type="SUPFAM" id="SSF52096">
    <property type="entry name" value="ClpP/crotonase"/>
    <property type="match status" value="1"/>
</dbReference>
<dbReference type="AlphaFoldDB" id="A0A517NBF4"/>
<dbReference type="InterPro" id="IPR056739">
    <property type="entry name" value="NfeD_membrane"/>
</dbReference>
<evidence type="ECO:0000259" key="8">
    <source>
        <dbReference type="Pfam" id="PF24961"/>
    </source>
</evidence>
<dbReference type="Pfam" id="PF24961">
    <property type="entry name" value="NfeD_membrane"/>
    <property type="match status" value="1"/>
</dbReference>
<dbReference type="PANTHER" id="PTHR33507:SF3">
    <property type="entry name" value="INNER MEMBRANE PROTEIN YBBJ"/>
    <property type="match status" value="1"/>
</dbReference>
<feature type="region of interest" description="Disordered" evidence="5">
    <location>
        <begin position="67"/>
        <end position="94"/>
    </location>
</feature>
<dbReference type="InterPro" id="IPR002810">
    <property type="entry name" value="NfeD-like_C"/>
</dbReference>
<keyword evidence="10" id="KW-1185">Reference proteome</keyword>
<name>A0A517NBF4_9BACT</name>
<feature type="transmembrane region" description="Helical" evidence="6">
    <location>
        <begin position="682"/>
        <end position="704"/>
    </location>
</feature>
<evidence type="ECO:0000313" key="10">
    <source>
        <dbReference type="Proteomes" id="UP000318538"/>
    </source>
</evidence>
<dbReference type="Gene3D" id="3.90.226.10">
    <property type="entry name" value="2-enoyl-CoA Hydratase, Chain A, domain 1"/>
    <property type="match status" value="1"/>
</dbReference>
<feature type="domain" description="NfeD integral membrane" evidence="8">
    <location>
        <begin position="575"/>
        <end position="700"/>
    </location>
</feature>
<evidence type="ECO:0000313" key="9">
    <source>
        <dbReference type="EMBL" id="QDT04457.1"/>
    </source>
</evidence>
<dbReference type="EMBL" id="CP036525">
    <property type="protein sequence ID" value="QDT04457.1"/>
    <property type="molecule type" value="Genomic_DNA"/>
</dbReference>
<feature type="transmembrane region" description="Helical" evidence="6">
    <location>
        <begin position="648"/>
        <end position="670"/>
    </location>
</feature>
<comment type="subcellular location">
    <subcellularLocation>
        <location evidence="1">Membrane</location>
        <topology evidence="1">Multi-pass membrane protein</topology>
    </subcellularLocation>
</comment>
<evidence type="ECO:0000256" key="3">
    <source>
        <dbReference type="ARBA" id="ARBA00022989"/>
    </source>
</evidence>
<dbReference type="Gene3D" id="2.40.50.140">
    <property type="entry name" value="Nucleic acid-binding proteins"/>
    <property type="match status" value="1"/>
</dbReference>
<dbReference type="Proteomes" id="UP000318538">
    <property type="component" value="Chromosome"/>
</dbReference>
<proteinExistence type="predicted"/>
<evidence type="ECO:0000256" key="6">
    <source>
        <dbReference type="SAM" id="Phobius"/>
    </source>
</evidence>
<dbReference type="InterPro" id="IPR029045">
    <property type="entry name" value="ClpP/crotonase-like_dom_sf"/>
</dbReference>
<evidence type="ECO:0000256" key="1">
    <source>
        <dbReference type="ARBA" id="ARBA00004141"/>
    </source>
</evidence>
<dbReference type="PANTHER" id="PTHR33507">
    <property type="entry name" value="INNER MEMBRANE PROTEIN YBBJ"/>
    <property type="match status" value="1"/>
</dbReference>
<organism evidence="9 10">
    <name type="scientific">Rubripirellula lacrimiformis</name>
    <dbReference type="NCBI Taxonomy" id="1930273"/>
    <lineage>
        <taxon>Bacteria</taxon>
        <taxon>Pseudomonadati</taxon>
        <taxon>Planctomycetota</taxon>
        <taxon>Planctomycetia</taxon>
        <taxon>Pirellulales</taxon>
        <taxon>Pirellulaceae</taxon>
        <taxon>Rubripirellula</taxon>
    </lineage>
</organism>
<protein>
    <submittedName>
        <fullName evidence="9">Uncharacterized protein</fullName>
    </submittedName>
</protein>
<dbReference type="InterPro" id="IPR012340">
    <property type="entry name" value="NA-bd_OB-fold"/>
</dbReference>
<gene>
    <name evidence="9" type="ORF">K227x_28480</name>
</gene>
<dbReference type="RefSeq" id="WP_145170075.1">
    <property type="nucleotide sequence ID" value="NZ_CP036525.1"/>
</dbReference>
<evidence type="ECO:0000256" key="5">
    <source>
        <dbReference type="SAM" id="MobiDB-lite"/>
    </source>
</evidence>
<dbReference type="KEGG" id="rlc:K227x_28480"/>
<dbReference type="Pfam" id="PF01957">
    <property type="entry name" value="NfeD"/>
    <property type="match status" value="1"/>
</dbReference>
<evidence type="ECO:0000259" key="7">
    <source>
        <dbReference type="Pfam" id="PF01957"/>
    </source>
</evidence>
<keyword evidence="4 6" id="KW-0472">Membrane</keyword>
<feature type="transmembrane region" description="Helical" evidence="6">
    <location>
        <begin position="622"/>
        <end position="641"/>
    </location>
</feature>
<feature type="compositionally biased region" description="Low complexity" evidence="5">
    <location>
        <begin position="83"/>
        <end position="94"/>
    </location>
</feature>
<sequence length="791" mass="83344">MKSTKRESLVFPSDNVLTHMLNQAMSREIMYTFLTCQRALSRRFLGPMAGCCFLAMILVASMASAQTAGDDKPKGDSSPNSGNPAAQAADATPNAAANPVKVGQLVDVSIPITSQSAAALVDRLKAIADSTASGQRTTVVLRFRGDDGGTEDAAESDETVFEDALRVARALTSTELRQVRVVAWVDGVVAGHTVLPILASDLLLVSPGAELVNASQGERADLTTITIVYEKIAAQRGLFPAAVVQSLVDPSIELARVSKAGGQQSFAAGSELQQLRQSGELVSEDIYSTAGVPLRLSSKQLRDARIAASVVQSADQAAERLDLAKLESSDVNQASGEAVGVLLEVTGSIATSRTRRWQSNLDSTLGKQDINTWMISIDSIGGNLDDSATLASWFATPPQPLRSVVGYVRGEARGDSALIAIACKPLLMKPDSRLGGPGAETISPDAVLRYDELIEQVASATNRPAALIRGLLDPELVVYRYEHVRTGRIRYATEDDLVSGVEDPEAERAKWQQGPRVELADGLTAAEAVSLGLADGESESLEAASRKAGLAATPPPVADRGLVRLVERLGRNQTLSFLLLFVGFAALSAEANAPGLSVPGFIALVCFGLFFWIKFLSGTAEWLELVALVLGLTCIAIELFVVPGFGVFGIGGLALTVLGVVLMSQTFVVPQSVYQLNLFSRGVWLALGGAAGMAGGFVAMRFLLPHVPILNGLVMEAPDELAISEAEKLGDFSYLLGQHGHATTPLRPAGKARFGDEIVPVISDGTSAPVGAPVRVLSVQATKVVVEIVES</sequence>
<dbReference type="OrthoDB" id="284354at2"/>